<comment type="caution">
    <text evidence="1">The sequence shown here is derived from an EMBL/GenBank/DDBJ whole genome shotgun (WGS) entry which is preliminary data.</text>
</comment>
<dbReference type="EMBL" id="JBHUGS010000001">
    <property type="protein sequence ID" value="MFD1949308.1"/>
    <property type="molecule type" value="Genomic_DNA"/>
</dbReference>
<gene>
    <name evidence="1" type="ORF">ACFSGX_00830</name>
</gene>
<organism evidence="1 2">
    <name type="scientific">Sphingomonas arantia</name>
    <dbReference type="NCBI Taxonomy" id="1460676"/>
    <lineage>
        <taxon>Bacteria</taxon>
        <taxon>Pseudomonadati</taxon>
        <taxon>Pseudomonadota</taxon>
        <taxon>Alphaproteobacteria</taxon>
        <taxon>Sphingomonadales</taxon>
        <taxon>Sphingomonadaceae</taxon>
        <taxon>Sphingomonas</taxon>
    </lineage>
</organism>
<proteinExistence type="predicted"/>
<sequence length="220" mass="24042">MLDVRNPLRRFGPDGHGAAKAPRSAVARTLRLVRRANDTPSDAPGIAPPPSRQCLPHDTVRASACIRLASGFTVLKHVLTCVAASGLLFIPRPAAAQLIILPGALLLAGYRATCGPVDTMIQPIDDIAAAARGRIYLHPRVFDLPRAQQLFWYTHECAHQIFGPNEAAADCWAVQQGRIQGWLSRDELRLLKTSMENFLADATHRTGVVRIAYMDKCYAS</sequence>
<reference evidence="2" key="1">
    <citation type="journal article" date="2019" name="Int. J. Syst. Evol. Microbiol.">
        <title>The Global Catalogue of Microorganisms (GCM) 10K type strain sequencing project: providing services to taxonomists for standard genome sequencing and annotation.</title>
        <authorList>
            <consortium name="The Broad Institute Genomics Platform"/>
            <consortium name="The Broad Institute Genome Sequencing Center for Infectious Disease"/>
            <person name="Wu L."/>
            <person name="Ma J."/>
        </authorList>
    </citation>
    <scope>NUCLEOTIDE SEQUENCE [LARGE SCALE GENOMIC DNA]</scope>
    <source>
        <strain evidence="2">CGMCC 1.12702</strain>
    </source>
</reference>
<dbReference type="Proteomes" id="UP001597400">
    <property type="component" value="Unassembled WGS sequence"/>
</dbReference>
<accession>A0ABW4TTH5</accession>
<evidence type="ECO:0000313" key="2">
    <source>
        <dbReference type="Proteomes" id="UP001597400"/>
    </source>
</evidence>
<dbReference type="RefSeq" id="WP_380926750.1">
    <property type="nucleotide sequence ID" value="NZ_JBHUGS010000001.1"/>
</dbReference>
<protein>
    <submittedName>
        <fullName evidence="1">Uncharacterized protein</fullName>
    </submittedName>
</protein>
<keyword evidence="2" id="KW-1185">Reference proteome</keyword>
<evidence type="ECO:0000313" key="1">
    <source>
        <dbReference type="EMBL" id="MFD1949308.1"/>
    </source>
</evidence>
<name>A0ABW4TTH5_9SPHN</name>